<dbReference type="RefSeq" id="WP_264323440.1">
    <property type="nucleotide sequence ID" value="NZ_JADEXQ010000005.1"/>
</dbReference>
<protein>
    <submittedName>
        <fullName evidence="2">Phage holin family protein</fullName>
    </submittedName>
</protein>
<dbReference type="EMBL" id="JADEXQ010000005">
    <property type="protein sequence ID" value="MBE9028615.1"/>
    <property type="molecule type" value="Genomic_DNA"/>
</dbReference>
<evidence type="ECO:0000256" key="1">
    <source>
        <dbReference type="SAM" id="Phobius"/>
    </source>
</evidence>
<keyword evidence="1" id="KW-0472">Membrane</keyword>
<dbReference type="Proteomes" id="UP000625316">
    <property type="component" value="Unassembled WGS sequence"/>
</dbReference>
<reference evidence="2" key="1">
    <citation type="submission" date="2020-10" db="EMBL/GenBank/DDBJ databases">
        <authorList>
            <person name="Castelo-Branco R."/>
            <person name="Eusebio N."/>
            <person name="Adriana R."/>
            <person name="Vieira A."/>
            <person name="Brugerolle De Fraissinette N."/>
            <person name="Rezende De Castro R."/>
            <person name="Schneider M.P."/>
            <person name="Vasconcelos V."/>
            <person name="Leao P.N."/>
        </authorList>
    </citation>
    <scope>NUCLEOTIDE SEQUENCE</scope>
    <source>
        <strain evidence="2">LEGE 11480</strain>
    </source>
</reference>
<accession>A0A928VLA9</accession>
<dbReference type="Pfam" id="PF04020">
    <property type="entry name" value="Phage_holin_4_2"/>
    <property type="match status" value="1"/>
</dbReference>
<feature type="transmembrane region" description="Helical" evidence="1">
    <location>
        <begin position="60"/>
        <end position="83"/>
    </location>
</feature>
<sequence>MSWIIGILVTMVVVALGLLIVSKIPGLGVEVDSFGIAVVSAIVFGVLNGLLGWLVNFFNFTVLLAPLAWVLNVVIFGLAAWLVQGFRLRNGILSAVLGAIALAVINQIVFALLGKAGITAATAITSLSIG</sequence>
<proteinExistence type="predicted"/>
<organism evidence="2 3">
    <name type="scientific">Romeriopsis navalis LEGE 11480</name>
    <dbReference type="NCBI Taxonomy" id="2777977"/>
    <lineage>
        <taxon>Bacteria</taxon>
        <taxon>Bacillati</taxon>
        <taxon>Cyanobacteriota</taxon>
        <taxon>Cyanophyceae</taxon>
        <taxon>Leptolyngbyales</taxon>
        <taxon>Leptolyngbyaceae</taxon>
        <taxon>Romeriopsis</taxon>
        <taxon>Romeriopsis navalis</taxon>
    </lineage>
</organism>
<dbReference type="InterPro" id="IPR007165">
    <property type="entry name" value="Phage_holin_4_2"/>
</dbReference>
<dbReference type="AlphaFoldDB" id="A0A928VLA9"/>
<evidence type="ECO:0000313" key="3">
    <source>
        <dbReference type="Proteomes" id="UP000625316"/>
    </source>
</evidence>
<keyword evidence="1" id="KW-1133">Transmembrane helix</keyword>
<feature type="transmembrane region" description="Helical" evidence="1">
    <location>
        <begin position="6"/>
        <end position="22"/>
    </location>
</feature>
<feature type="transmembrane region" description="Helical" evidence="1">
    <location>
        <begin position="34"/>
        <end position="54"/>
    </location>
</feature>
<comment type="caution">
    <text evidence="2">The sequence shown here is derived from an EMBL/GenBank/DDBJ whole genome shotgun (WGS) entry which is preliminary data.</text>
</comment>
<keyword evidence="1" id="KW-0812">Transmembrane</keyword>
<gene>
    <name evidence="2" type="ORF">IQ266_02440</name>
</gene>
<name>A0A928VLA9_9CYAN</name>
<keyword evidence="3" id="KW-1185">Reference proteome</keyword>
<evidence type="ECO:0000313" key="2">
    <source>
        <dbReference type="EMBL" id="MBE9028615.1"/>
    </source>
</evidence>
<feature type="transmembrane region" description="Helical" evidence="1">
    <location>
        <begin position="95"/>
        <end position="113"/>
    </location>
</feature>